<sequence>MVSIRAGRSIAALLTVVATLSATGASAAAVAASRPSLETAAESLSNNGFRSPVPLPLTVVTPFFAPEHRFGPGHRGVDLAVPAGSPVRAAGSGTVVFAGSVAGRSVVSIEHEGGLRTTYEPLTPAVAAGARVTAGDVIGTLDAGHAGCPGLDCLHWGARLPDRVYLDPLLLLGTWPVRLWPWTDP</sequence>
<comment type="caution">
    <text evidence="4">The sequence shown here is derived from an EMBL/GenBank/DDBJ whole genome shotgun (WGS) entry which is preliminary data.</text>
</comment>
<proteinExistence type="predicted"/>
<name>A0A4U6QKA7_9ACTN</name>
<dbReference type="GO" id="GO:0004222">
    <property type="term" value="F:metalloendopeptidase activity"/>
    <property type="evidence" value="ECO:0007669"/>
    <property type="project" value="TreeGrafter"/>
</dbReference>
<accession>A0A4U6QKA7</accession>
<dbReference type="InterPro" id="IPR011055">
    <property type="entry name" value="Dup_hybrid_motif"/>
</dbReference>
<organism evidence="4 5">
    <name type="scientific">Nakamurella flava</name>
    <dbReference type="NCBI Taxonomy" id="2576308"/>
    <lineage>
        <taxon>Bacteria</taxon>
        <taxon>Bacillati</taxon>
        <taxon>Actinomycetota</taxon>
        <taxon>Actinomycetes</taxon>
        <taxon>Nakamurellales</taxon>
        <taxon>Nakamurellaceae</taxon>
        <taxon>Nakamurella</taxon>
    </lineage>
</organism>
<dbReference type="CDD" id="cd12797">
    <property type="entry name" value="M23_peptidase"/>
    <property type="match status" value="1"/>
</dbReference>
<dbReference type="EMBL" id="SZZH01000001">
    <property type="protein sequence ID" value="TKV60546.1"/>
    <property type="molecule type" value="Genomic_DNA"/>
</dbReference>
<feature type="domain" description="M23ase beta-sheet core" evidence="3">
    <location>
        <begin position="73"/>
        <end position="159"/>
    </location>
</feature>
<evidence type="ECO:0000259" key="3">
    <source>
        <dbReference type="Pfam" id="PF01551"/>
    </source>
</evidence>
<dbReference type="Gene3D" id="2.70.70.10">
    <property type="entry name" value="Glucose Permease (Domain IIA)"/>
    <property type="match status" value="1"/>
</dbReference>
<keyword evidence="1 2" id="KW-0732">Signal</keyword>
<keyword evidence="5" id="KW-1185">Reference proteome</keyword>
<reference evidence="4 5" key="1">
    <citation type="submission" date="2019-05" db="EMBL/GenBank/DDBJ databases">
        <title>Nakamurella sp. N5BH11, whole genome shotgun sequence.</title>
        <authorList>
            <person name="Tuo L."/>
        </authorList>
    </citation>
    <scope>NUCLEOTIDE SEQUENCE [LARGE SCALE GENOMIC DNA]</scope>
    <source>
        <strain evidence="4 5">N5BH11</strain>
    </source>
</reference>
<protein>
    <submittedName>
        <fullName evidence="4">M23 family metallopeptidase</fullName>
    </submittedName>
</protein>
<evidence type="ECO:0000313" key="5">
    <source>
        <dbReference type="Proteomes" id="UP000306985"/>
    </source>
</evidence>
<evidence type="ECO:0000313" key="4">
    <source>
        <dbReference type="EMBL" id="TKV60546.1"/>
    </source>
</evidence>
<dbReference type="PANTHER" id="PTHR21666">
    <property type="entry name" value="PEPTIDASE-RELATED"/>
    <property type="match status" value="1"/>
</dbReference>
<dbReference type="SUPFAM" id="SSF51261">
    <property type="entry name" value="Duplicated hybrid motif"/>
    <property type="match status" value="1"/>
</dbReference>
<evidence type="ECO:0000256" key="1">
    <source>
        <dbReference type="ARBA" id="ARBA00022729"/>
    </source>
</evidence>
<dbReference type="AlphaFoldDB" id="A0A4U6QKA7"/>
<dbReference type="Proteomes" id="UP000306985">
    <property type="component" value="Unassembled WGS sequence"/>
</dbReference>
<evidence type="ECO:0000256" key="2">
    <source>
        <dbReference type="SAM" id="SignalP"/>
    </source>
</evidence>
<dbReference type="InterPro" id="IPR050570">
    <property type="entry name" value="Cell_wall_metabolism_enzyme"/>
</dbReference>
<gene>
    <name evidence="4" type="ORF">FDO65_02225</name>
</gene>
<dbReference type="PANTHER" id="PTHR21666:SF289">
    <property type="entry name" value="L-ALA--D-GLU ENDOPEPTIDASE"/>
    <property type="match status" value="1"/>
</dbReference>
<feature type="chain" id="PRO_5020293645" evidence="2">
    <location>
        <begin position="28"/>
        <end position="185"/>
    </location>
</feature>
<dbReference type="Pfam" id="PF01551">
    <property type="entry name" value="Peptidase_M23"/>
    <property type="match status" value="1"/>
</dbReference>
<feature type="signal peptide" evidence="2">
    <location>
        <begin position="1"/>
        <end position="27"/>
    </location>
</feature>
<dbReference type="OrthoDB" id="5245088at2"/>
<dbReference type="RefSeq" id="WP_137447850.1">
    <property type="nucleotide sequence ID" value="NZ_SZZH01000001.1"/>
</dbReference>
<dbReference type="InterPro" id="IPR016047">
    <property type="entry name" value="M23ase_b-sheet_dom"/>
</dbReference>